<dbReference type="InterPro" id="IPR027417">
    <property type="entry name" value="P-loop_NTPase"/>
</dbReference>
<dbReference type="AlphaFoldDB" id="A0AAP0JJ27"/>
<dbReference type="Gene3D" id="3.40.850.10">
    <property type="entry name" value="Kinesin motor domain"/>
    <property type="match status" value="1"/>
</dbReference>
<dbReference type="EMBL" id="JBBNAF010000006">
    <property type="protein sequence ID" value="KAK9134749.1"/>
    <property type="molecule type" value="Genomic_DNA"/>
</dbReference>
<keyword evidence="2" id="KW-1185">Reference proteome</keyword>
<dbReference type="SUPFAM" id="SSF52540">
    <property type="entry name" value="P-loop containing nucleoside triphosphate hydrolases"/>
    <property type="match status" value="1"/>
</dbReference>
<organism evidence="1 2">
    <name type="scientific">Stephania yunnanensis</name>
    <dbReference type="NCBI Taxonomy" id="152371"/>
    <lineage>
        <taxon>Eukaryota</taxon>
        <taxon>Viridiplantae</taxon>
        <taxon>Streptophyta</taxon>
        <taxon>Embryophyta</taxon>
        <taxon>Tracheophyta</taxon>
        <taxon>Spermatophyta</taxon>
        <taxon>Magnoliopsida</taxon>
        <taxon>Ranunculales</taxon>
        <taxon>Menispermaceae</taxon>
        <taxon>Menispermoideae</taxon>
        <taxon>Cissampelideae</taxon>
        <taxon>Stephania</taxon>
    </lineage>
</organism>
<protein>
    <submittedName>
        <fullName evidence="1">Uncharacterized protein</fullName>
    </submittedName>
</protein>
<dbReference type="Proteomes" id="UP001420932">
    <property type="component" value="Unassembled WGS sequence"/>
</dbReference>
<gene>
    <name evidence="1" type="ORF">Syun_014079</name>
</gene>
<dbReference type="InterPro" id="IPR036961">
    <property type="entry name" value="Kinesin_motor_dom_sf"/>
</dbReference>
<sequence length="70" mass="7711">MAECLTNLGDGSALEEKLRHTHVILEAFGNAKISKDANSSQFLTMSNLTPEAFLLKDKVTKSNSKLTYTH</sequence>
<accession>A0AAP0JJ27</accession>
<reference evidence="1 2" key="1">
    <citation type="submission" date="2024-01" db="EMBL/GenBank/DDBJ databases">
        <title>Genome assemblies of Stephania.</title>
        <authorList>
            <person name="Yang L."/>
        </authorList>
    </citation>
    <scope>NUCLEOTIDE SEQUENCE [LARGE SCALE GENOMIC DNA]</scope>
    <source>
        <strain evidence="1">YNDBR</strain>
        <tissue evidence="1">Leaf</tissue>
    </source>
</reference>
<evidence type="ECO:0000313" key="2">
    <source>
        <dbReference type="Proteomes" id="UP001420932"/>
    </source>
</evidence>
<comment type="caution">
    <text evidence="1">The sequence shown here is derived from an EMBL/GenBank/DDBJ whole genome shotgun (WGS) entry which is preliminary data.</text>
</comment>
<proteinExistence type="predicted"/>
<evidence type="ECO:0000313" key="1">
    <source>
        <dbReference type="EMBL" id="KAK9134749.1"/>
    </source>
</evidence>
<name>A0AAP0JJ27_9MAGN</name>